<dbReference type="AlphaFoldDB" id="A0A1V1PAL8"/>
<protein>
    <submittedName>
        <fullName evidence="5">Fe-S cluster assembly ATP-binding protein</fullName>
    </submittedName>
</protein>
<evidence type="ECO:0000313" key="5">
    <source>
        <dbReference type="EMBL" id="ETR71860.1"/>
    </source>
</evidence>
<dbReference type="InterPro" id="IPR027417">
    <property type="entry name" value="P-loop_NTPase"/>
</dbReference>
<dbReference type="GO" id="GO:0016887">
    <property type="term" value="F:ATP hydrolysis activity"/>
    <property type="evidence" value="ECO:0007669"/>
    <property type="project" value="InterPro"/>
</dbReference>
<dbReference type="EMBL" id="ATBP01000212">
    <property type="protein sequence ID" value="ETR71860.1"/>
    <property type="molecule type" value="Genomic_DNA"/>
</dbReference>
<keyword evidence="3 5" id="KW-0067">ATP-binding</keyword>
<feature type="domain" description="ABC transporter" evidence="4">
    <location>
        <begin position="36"/>
        <end position="285"/>
    </location>
</feature>
<evidence type="ECO:0000313" key="6">
    <source>
        <dbReference type="Proteomes" id="UP000189670"/>
    </source>
</evidence>
<evidence type="ECO:0000256" key="3">
    <source>
        <dbReference type="ARBA" id="ARBA00022840"/>
    </source>
</evidence>
<accession>A0A1V1PAL8</accession>
<dbReference type="SUPFAM" id="SSF52540">
    <property type="entry name" value="P-loop containing nucleoside triphosphate hydrolases"/>
    <property type="match status" value="1"/>
</dbReference>
<dbReference type="InterPro" id="IPR010230">
    <property type="entry name" value="FeS-cluster_ATPase_SufC"/>
</dbReference>
<keyword evidence="2" id="KW-0547">Nucleotide-binding</keyword>
<evidence type="ECO:0000256" key="1">
    <source>
        <dbReference type="ARBA" id="ARBA00006216"/>
    </source>
</evidence>
<dbReference type="GO" id="GO:0005524">
    <property type="term" value="F:ATP binding"/>
    <property type="evidence" value="ECO:0007669"/>
    <property type="project" value="UniProtKB-KW"/>
</dbReference>
<gene>
    <name evidence="5" type="ORF">OMM_02163</name>
</gene>
<organism evidence="5 6">
    <name type="scientific">Candidatus Magnetoglobus multicellularis str. Araruama</name>
    <dbReference type="NCBI Taxonomy" id="890399"/>
    <lineage>
        <taxon>Bacteria</taxon>
        <taxon>Pseudomonadati</taxon>
        <taxon>Thermodesulfobacteriota</taxon>
        <taxon>Desulfobacteria</taxon>
        <taxon>Desulfobacterales</taxon>
        <taxon>Desulfobacteraceae</taxon>
        <taxon>Candidatus Magnetoglobus</taxon>
    </lineage>
</organism>
<proteinExistence type="inferred from homology"/>
<reference evidence="6" key="1">
    <citation type="submission" date="2012-11" db="EMBL/GenBank/DDBJ databases">
        <authorList>
            <person name="Lucero-Rivera Y.E."/>
            <person name="Tovar-Ramirez D."/>
        </authorList>
    </citation>
    <scope>NUCLEOTIDE SEQUENCE [LARGE SCALE GENOMIC DNA]</scope>
    <source>
        <strain evidence="6">Araruama</strain>
    </source>
</reference>
<dbReference type="Proteomes" id="UP000189670">
    <property type="component" value="Unassembled WGS sequence"/>
</dbReference>
<evidence type="ECO:0000256" key="2">
    <source>
        <dbReference type="ARBA" id="ARBA00022741"/>
    </source>
</evidence>
<dbReference type="InterPro" id="IPR003593">
    <property type="entry name" value="AAA+_ATPase"/>
</dbReference>
<evidence type="ECO:0000259" key="4">
    <source>
        <dbReference type="PROSITE" id="PS50893"/>
    </source>
</evidence>
<name>A0A1V1PAL8_9BACT</name>
<comment type="caution">
    <text evidence="5">The sequence shown here is derived from an EMBL/GenBank/DDBJ whole genome shotgun (WGS) entry which is preliminary data.</text>
</comment>
<dbReference type="PROSITE" id="PS50893">
    <property type="entry name" value="ABC_TRANSPORTER_2"/>
    <property type="match status" value="1"/>
</dbReference>
<dbReference type="PANTHER" id="PTHR43204">
    <property type="entry name" value="ABC TRANSPORTER I FAMILY MEMBER 6, CHLOROPLASTIC"/>
    <property type="match status" value="1"/>
</dbReference>
<comment type="similarity">
    <text evidence="1">Belongs to the ABC transporter superfamily. Ycf16 family.</text>
</comment>
<dbReference type="Pfam" id="PF00005">
    <property type="entry name" value="ABC_tran"/>
    <property type="match status" value="1"/>
</dbReference>
<dbReference type="InterPro" id="IPR003439">
    <property type="entry name" value="ABC_transporter-like_ATP-bd"/>
</dbReference>
<dbReference type="Gene3D" id="3.40.50.300">
    <property type="entry name" value="P-loop containing nucleotide triphosphate hydrolases"/>
    <property type="match status" value="1"/>
</dbReference>
<dbReference type="SMART" id="SM00382">
    <property type="entry name" value="AAA"/>
    <property type="match status" value="1"/>
</dbReference>
<sequence length="290" mass="32977">MNDRHQLNFSWYRIRLMARFGRFLLMTYKQDNNPMLIIEDLGVEVGGKQILKRINMEIPSGETHILFGPNGSGKTSLMMTIMGFSGYKITNGKISFQGHDITHMPVHERARLGIGVAFQRPPTINGLKTRALTEMCHRRSTIDIDKAAEQLQATKFLDRDVNDRLSGGEIKRSELLQLMAQQPDLILLDEPESGVDLESMAIVGEAINMLLNRGINQMPTISPKKHIDIVRENKKSALVITHTGHILNYITADKGQVLFDGVMCCRRNAREILKWIDEYGYKECVECMNY</sequence>
<dbReference type="PANTHER" id="PTHR43204:SF1">
    <property type="entry name" value="ABC TRANSPORTER I FAMILY MEMBER 6, CHLOROPLASTIC"/>
    <property type="match status" value="1"/>
</dbReference>
<dbReference type="CDD" id="cd03217">
    <property type="entry name" value="ABC_FeS_Assembly"/>
    <property type="match status" value="1"/>
</dbReference>